<reference evidence="2" key="1">
    <citation type="submission" date="2015-11" db="EMBL/GenBank/DDBJ databases">
        <title>Complete genome sequence of a polyethylene-glycol degrader Sphingopyxis macrogoltabida 203N (NBRC 111659).</title>
        <authorList>
            <person name="Yoshiyuki O."/>
            <person name="Shouta N."/>
            <person name="Nagata Y."/>
            <person name="Numata M."/>
            <person name="Tsuchikane K."/>
            <person name="Hosoyama A."/>
            <person name="Yamazoe A."/>
            <person name="Tsuda M."/>
            <person name="Fujita N."/>
            <person name="Kawai F."/>
        </authorList>
    </citation>
    <scope>NUCLEOTIDE SEQUENCE [LARGE SCALE GENOMIC DNA]</scope>
    <source>
        <strain evidence="2">203N</strain>
    </source>
</reference>
<reference evidence="1 2" key="2">
    <citation type="journal article" date="2016" name="Genome Announc.">
        <title>Complete Genome Sequence of Sphingopyxis macrogoltabida Strain 203N (NBRC 111659), a Polyethylene Glycol Degrader.</title>
        <authorList>
            <person name="Ohtsubo Y."/>
            <person name="Nonoyama S."/>
            <person name="Nagata Y."/>
            <person name="Numata M."/>
            <person name="Tsuchikane K."/>
            <person name="Hosoyama A."/>
            <person name="Yamazoe A."/>
            <person name="Tsuda M."/>
            <person name="Fujita N."/>
            <person name="Kawai F."/>
        </authorList>
    </citation>
    <scope>NUCLEOTIDE SEQUENCE [LARGE SCALE GENOMIC DNA]</scope>
    <source>
        <strain evidence="1 2">203N</strain>
    </source>
</reference>
<evidence type="ECO:0000313" key="2">
    <source>
        <dbReference type="Proteomes" id="UP000076088"/>
    </source>
</evidence>
<dbReference type="SUPFAM" id="SSF48452">
    <property type="entry name" value="TPR-like"/>
    <property type="match status" value="1"/>
</dbReference>
<protein>
    <recommendedName>
        <fullName evidence="3">CHAT domain-containing protein</fullName>
    </recommendedName>
</protein>
<name>A0AAC9AXJ2_SPHMC</name>
<keyword evidence="2" id="KW-1185">Reference proteome</keyword>
<dbReference type="Proteomes" id="UP000076088">
    <property type="component" value="Chromosome"/>
</dbReference>
<accession>A0AAC9AXJ2</accession>
<organism evidence="1 2">
    <name type="scientific">Sphingopyxis macrogoltabida</name>
    <name type="common">Sphingomonas macrogoltabidus</name>
    <dbReference type="NCBI Taxonomy" id="33050"/>
    <lineage>
        <taxon>Bacteria</taxon>
        <taxon>Pseudomonadati</taxon>
        <taxon>Pseudomonadota</taxon>
        <taxon>Alphaproteobacteria</taxon>
        <taxon>Sphingomonadales</taxon>
        <taxon>Sphingomonadaceae</taxon>
        <taxon>Sphingopyxis</taxon>
    </lineage>
</organism>
<proteinExistence type="predicted"/>
<sequence length="849" mass="92852">MNWHDWIALTPETFIKRLRRRLTKPIGHNDFIALYNVLMAATDERVEWVLVLAPRLNALLKKRKRPREALLFLEMTARAQIIAGKAMEAFETLNELARADSSSETRETVLELTRGLVGHSEDYAASLDHRPAMLKAACTLLAHYELWEERGELLLEAAHIYSRHGAVQAAYRAIDDVERLAHDIGSLPLLARAFQAAVAVACDEGDPEFAVHAGHRAIETLDEIGKPAPVSLLCNMGTAMMRMGDTSNGEIQLRRALAASGPDSEIRPSIMVNLAACLRQAGKLNDAKAVITDARTAHDADSKPESVLELELISARIGVEAGEASTVVKALSAAAEAFDLALADVLRLHHRRGLRERYLPRFETILRSLPENGPAHYALAPLIACRGNALGDWMALLRWRQEVVAGASPEMAQAIESIVDGLRREGAPHLFGFLEKYDDAWEPGNLVGEFWDRLSRIVPELNERFGNPFADARLTPMLEAIHERLTEGHCIVAMTYAGEEPMLWAFHGNQYSRVQLPATPLQDWLSATIKFSNGEQSRRDFAHALASLLDILSPLLDPLWEHVAYSGAQSVRYLQDFSPAPPIGALVMRNCGLRDRMRKGEFEVRIVAALRQADEAEAVHGPIVAIIDKDGDLLLPRHEGVALARAAGLQEPTVVDVSEQRDLPEVMGRADMMLVSTHGAPISGFTDPFFAKLGGSKQHPISISSLQAHGDRLNVRVVILNACYSGSGSAKNFQRQFRTSDMVSYPAFSLLNGRTIACAGGWRTSDTAGFLFTWLVGKALGAGLGPAAAMSSAIGSLPEMTRDEAIAALEEIDDPVDRQAAIERLDQAPASGPFSHPYLSGALTIHGLL</sequence>
<dbReference type="KEGG" id="smaz:LH19_20750"/>
<dbReference type="Gene3D" id="1.25.40.10">
    <property type="entry name" value="Tetratricopeptide repeat domain"/>
    <property type="match status" value="1"/>
</dbReference>
<dbReference type="RefSeq" id="WP_054731590.1">
    <property type="nucleotide sequence ID" value="NZ_CP009429.1"/>
</dbReference>
<evidence type="ECO:0000313" key="1">
    <source>
        <dbReference type="EMBL" id="AMU91554.1"/>
    </source>
</evidence>
<gene>
    <name evidence="1" type="ORF">ATM17_21285</name>
</gene>
<dbReference type="InterPro" id="IPR011990">
    <property type="entry name" value="TPR-like_helical_dom_sf"/>
</dbReference>
<dbReference type="EMBL" id="CP013344">
    <property type="protein sequence ID" value="AMU91554.1"/>
    <property type="molecule type" value="Genomic_DNA"/>
</dbReference>
<evidence type="ECO:0008006" key="3">
    <source>
        <dbReference type="Google" id="ProtNLM"/>
    </source>
</evidence>
<dbReference type="AlphaFoldDB" id="A0AAC9AXJ2"/>